<gene>
    <name evidence="1" type="ORF">PACLA_8A004107</name>
</gene>
<feature type="non-terminal residue" evidence="1">
    <location>
        <position position="1"/>
    </location>
</feature>
<sequence length="122" mass="13842">TGPVEFQNNYYITVNEKLTQPDAEAHCSKTYKDGTLYSFEDGATNVMGNYWTGIVYNERTNRHEFGNGTKFTFANPIKGLNNGRKLCLGRKKNETSIEFHTSKCCNAEKNFICKSPQEQAIN</sequence>
<name>A0A7D9K4V1_PARCT</name>
<reference evidence="1" key="1">
    <citation type="submission" date="2020-04" db="EMBL/GenBank/DDBJ databases">
        <authorList>
            <person name="Alioto T."/>
            <person name="Alioto T."/>
            <person name="Gomez Garrido J."/>
        </authorList>
    </citation>
    <scope>NUCLEOTIDE SEQUENCE</scope>
    <source>
        <strain evidence="1">A484AB</strain>
    </source>
</reference>
<accession>A0A7D9K4V1</accession>
<dbReference type="InterPro" id="IPR016187">
    <property type="entry name" value="CTDL_fold"/>
</dbReference>
<dbReference type="EMBL" id="CACRXK020028331">
    <property type="protein sequence ID" value="CAB4041443.1"/>
    <property type="molecule type" value="Genomic_DNA"/>
</dbReference>
<dbReference type="SUPFAM" id="SSF56436">
    <property type="entry name" value="C-type lectin-like"/>
    <property type="match status" value="1"/>
</dbReference>
<protein>
    <submittedName>
        <fullName evidence="1">Uncharacterized protein</fullName>
    </submittedName>
</protein>
<dbReference type="Proteomes" id="UP001152795">
    <property type="component" value="Unassembled WGS sequence"/>
</dbReference>
<keyword evidence="2" id="KW-1185">Reference proteome</keyword>
<organism evidence="1 2">
    <name type="scientific">Paramuricea clavata</name>
    <name type="common">Red gorgonian</name>
    <name type="synonym">Violescent sea-whip</name>
    <dbReference type="NCBI Taxonomy" id="317549"/>
    <lineage>
        <taxon>Eukaryota</taxon>
        <taxon>Metazoa</taxon>
        <taxon>Cnidaria</taxon>
        <taxon>Anthozoa</taxon>
        <taxon>Octocorallia</taxon>
        <taxon>Malacalcyonacea</taxon>
        <taxon>Plexauridae</taxon>
        <taxon>Paramuricea</taxon>
    </lineage>
</organism>
<evidence type="ECO:0000313" key="2">
    <source>
        <dbReference type="Proteomes" id="UP001152795"/>
    </source>
</evidence>
<comment type="caution">
    <text evidence="1">The sequence shown here is derived from an EMBL/GenBank/DDBJ whole genome shotgun (WGS) entry which is preliminary data.</text>
</comment>
<dbReference type="InterPro" id="IPR016186">
    <property type="entry name" value="C-type_lectin-like/link_sf"/>
</dbReference>
<dbReference type="Gene3D" id="3.10.100.10">
    <property type="entry name" value="Mannose-Binding Protein A, subunit A"/>
    <property type="match status" value="1"/>
</dbReference>
<dbReference type="AlphaFoldDB" id="A0A7D9K4V1"/>
<evidence type="ECO:0000313" key="1">
    <source>
        <dbReference type="EMBL" id="CAB4041443.1"/>
    </source>
</evidence>
<proteinExistence type="predicted"/>
<feature type="non-terminal residue" evidence="1">
    <location>
        <position position="122"/>
    </location>
</feature>